<dbReference type="EnsemblMetazoa" id="XM_022794486">
    <property type="protein sequence ID" value="XP_022650221"/>
    <property type="gene ID" value="LOC111245759"/>
</dbReference>
<feature type="region of interest" description="Disordered" evidence="4">
    <location>
        <begin position="701"/>
        <end position="757"/>
    </location>
</feature>
<comment type="similarity">
    <text evidence="3">Belongs to the cyclic nucleotide phosphodiesterase family.</text>
</comment>
<proteinExistence type="inferred from homology"/>
<feature type="region of interest" description="Disordered" evidence="4">
    <location>
        <begin position="146"/>
        <end position="297"/>
    </location>
</feature>
<feature type="compositionally biased region" description="Basic and acidic residues" evidence="4">
    <location>
        <begin position="247"/>
        <end position="256"/>
    </location>
</feature>
<feature type="compositionally biased region" description="Low complexity" evidence="4">
    <location>
        <begin position="204"/>
        <end position="217"/>
    </location>
</feature>
<dbReference type="AlphaFoldDB" id="A0A7M7JH66"/>
<dbReference type="InParanoid" id="A0A7M7JH66"/>
<comment type="cofactor">
    <cofactor evidence="3">
        <name>a divalent metal cation</name>
        <dbReference type="ChEBI" id="CHEBI:60240"/>
    </cofactor>
    <text evidence="3">Binds 2 divalent metal cations per subunit. Site 1 may preferentially bind zinc ions, while site 2 has a preference for magnesium and/or manganese ions.</text>
</comment>
<dbReference type="GO" id="GO:0004114">
    <property type="term" value="F:3',5'-cyclic-nucleotide phosphodiesterase activity"/>
    <property type="evidence" value="ECO:0007669"/>
    <property type="project" value="InterPro"/>
</dbReference>
<dbReference type="OrthoDB" id="189220at2759"/>
<dbReference type="SUPFAM" id="SSF109604">
    <property type="entry name" value="HD-domain/PDEase-like"/>
    <property type="match status" value="1"/>
</dbReference>
<evidence type="ECO:0000259" key="5">
    <source>
        <dbReference type="PROSITE" id="PS51845"/>
    </source>
</evidence>
<reference evidence="6" key="1">
    <citation type="submission" date="2021-01" db="UniProtKB">
        <authorList>
            <consortium name="EnsemblMetazoa"/>
        </authorList>
    </citation>
    <scope>IDENTIFICATION</scope>
</reference>
<evidence type="ECO:0000256" key="4">
    <source>
        <dbReference type="SAM" id="MobiDB-lite"/>
    </source>
</evidence>
<dbReference type="InterPro" id="IPR003607">
    <property type="entry name" value="HD/PDEase_dom"/>
</dbReference>
<feature type="compositionally biased region" description="Basic and acidic residues" evidence="4">
    <location>
        <begin position="265"/>
        <end position="297"/>
    </location>
</feature>
<dbReference type="PROSITE" id="PS51845">
    <property type="entry name" value="PDEASE_I_2"/>
    <property type="match status" value="1"/>
</dbReference>
<evidence type="ECO:0000313" key="7">
    <source>
        <dbReference type="Proteomes" id="UP000594260"/>
    </source>
</evidence>
<keyword evidence="7" id="KW-1185">Reference proteome</keyword>
<dbReference type="PANTHER" id="PTHR11347">
    <property type="entry name" value="CYCLIC NUCLEOTIDE PHOSPHODIESTERASE"/>
    <property type="match status" value="1"/>
</dbReference>
<name>A0A7M7JH66_VARDE</name>
<keyword evidence="2 3" id="KW-0378">Hydrolase</keyword>
<dbReference type="KEGG" id="vde:111245759"/>
<dbReference type="Pfam" id="PF00233">
    <property type="entry name" value="PDEase_I"/>
    <property type="match status" value="1"/>
</dbReference>
<feature type="compositionally biased region" description="Polar residues" evidence="4">
    <location>
        <begin position="706"/>
        <end position="718"/>
    </location>
</feature>
<feature type="compositionally biased region" description="Low complexity" evidence="4">
    <location>
        <begin position="170"/>
        <end position="189"/>
    </location>
</feature>
<dbReference type="EC" id="3.1.4.-" evidence="3"/>
<dbReference type="PROSITE" id="PS00126">
    <property type="entry name" value="PDEASE_I_1"/>
    <property type="match status" value="1"/>
</dbReference>
<dbReference type="GO" id="GO:0046872">
    <property type="term" value="F:metal ion binding"/>
    <property type="evidence" value="ECO:0007669"/>
    <property type="project" value="UniProtKB-KW"/>
</dbReference>
<dbReference type="InterPro" id="IPR002073">
    <property type="entry name" value="PDEase_catalytic_dom"/>
</dbReference>
<feature type="compositionally biased region" description="Acidic residues" evidence="4">
    <location>
        <begin position="719"/>
        <end position="742"/>
    </location>
</feature>
<accession>A0A7M7JH66</accession>
<evidence type="ECO:0000313" key="6">
    <source>
        <dbReference type="EnsemblMetazoa" id="XP_022650221"/>
    </source>
</evidence>
<dbReference type="GO" id="GO:0007165">
    <property type="term" value="P:signal transduction"/>
    <property type="evidence" value="ECO:0007669"/>
    <property type="project" value="InterPro"/>
</dbReference>
<keyword evidence="1 3" id="KW-0479">Metal-binding</keyword>
<dbReference type="CDD" id="cd00077">
    <property type="entry name" value="HDc"/>
    <property type="match status" value="1"/>
</dbReference>
<dbReference type="Gene3D" id="1.10.1300.10">
    <property type="entry name" value="3'5'-cyclic nucleotide phosphodiesterase, catalytic domain"/>
    <property type="match status" value="1"/>
</dbReference>
<organism evidence="6 7">
    <name type="scientific">Varroa destructor</name>
    <name type="common">Honeybee mite</name>
    <dbReference type="NCBI Taxonomy" id="109461"/>
    <lineage>
        <taxon>Eukaryota</taxon>
        <taxon>Metazoa</taxon>
        <taxon>Ecdysozoa</taxon>
        <taxon>Arthropoda</taxon>
        <taxon>Chelicerata</taxon>
        <taxon>Arachnida</taxon>
        <taxon>Acari</taxon>
        <taxon>Parasitiformes</taxon>
        <taxon>Mesostigmata</taxon>
        <taxon>Gamasina</taxon>
        <taxon>Dermanyssoidea</taxon>
        <taxon>Varroidae</taxon>
        <taxon>Varroa</taxon>
    </lineage>
</organism>
<dbReference type="InterPro" id="IPR023174">
    <property type="entry name" value="PDEase_CS"/>
</dbReference>
<protein>
    <recommendedName>
        <fullName evidence="3">Phosphodiesterase</fullName>
        <ecNumber evidence="3">3.1.4.-</ecNumber>
    </recommendedName>
</protein>
<dbReference type="GeneID" id="111245759"/>
<evidence type="ECO:0000256" key="3">
    <source>
        <dbReference type="RuleBase" id="RU363067"/>
    </source>
</evidence>
<dbReference type="OMA" id="CIPREQI"/>
<feature type="compositionally biased region" description="Polar residues" evidence="4">
    <location>
        <begin position="746"/>
        <end position="757"/>
    </location>
</feature>
<sequence>MGANQGRVKVYGAQSASLKNLRSQKDKRSPRPCQRGSSVPSSTSQVPNDLTNQSEGSSRGLQSGTTANKSYQVPLQEASLGPSLDQALLTEAHGLITDMLQDPALPPHITCGLRALANLLCPPGGPAKPRGSQGGSLAVEIRPTCDSQEEDLPYTGEKPSAIPKLRRHLPPSLLRRMSTSTWTTTTSATGMPTLEPEPSRKRSTSFSAALRSPSSSLYPPGDRNSLSLEPGSCDETESPSSIPENIPETRRDRLRSEGALSFGHGADEKPIKRDSLTPDGHEVRSDGRTDRLRLERRSESQRSDVLCAYCGRRSSFSQTIHEEPFLKQDKPPEIFSPSPGVFHINGQVFDTQMIRTDALLATLGDWDFPIFDLNDRDPTTILSKMCYRIFHDTGLVESFKVPEKEFLAFLHALENGYRDKPYHNRMHAADVLHGVYYLTSQPIPGLEQIPVTDSTQPEFGQDSPMHQTYFAQSYSCDANLPYGIMGINFPALELMALYLAAVIHDFDHPGRTNAFLVTTHAPQAILYNDRSVLENHHAAAAWSLLLSRPEFDFLRNLDKAEFKRLRYLVIECVLATDLKRHFEILAEFTAKMNMADSAGLDWTNEADRLLVSEMAIKLSDINGPCKRRDIHVQWTRRIEQEFYEQGDEEQRLGLPVSPFMDRSRPQLAKLQESFIKHLVAPLCNAYGQAGLLPGEWVSVDGDHSTSLRPPSRHGTNGNPDDEASSSDTNLDDDEAKEDEEAGDTGKPNSQRSNQVVCLQTKHLQDNYAYWIKVLEKEHESSASLKEGDGEEADAEDC</sequence>
<evidence type="ECO:0000256" key="1">
    <source>
        <dbReference type="ARBA" id="ARBA00022723"/>
    </source>
</evidence>
<feature type="region of interest" description="Disordered" evidence="4">
    <location>
        <begin position="1"/>
        <end position="65"/>
    </location>
</feature>
<evidence type="ECO:0000256" key="2">
    <source>
        <dbReference type="ARBA" id="ARBA00022801"/>
    </source>
</evidence>
<dbReference type="Proteomes" id="UP000594260">
    <property type="component" value="Unplaced"/>
</dbReference>
<dbReference type="RefSeq" id="XP_022650221.1">
    <property type="nucleotide sequence ID" value="XM_022794486.1"/>
</dbReference>
<feature type="compositionally biased region" description="Polar residues" evidence="4">
    <location>
        <begin position="35"/>
        <end position="65"/>
    </location>
</feature>
<feature type="domain" description="PDEase" evidence="5">
    <location>
        <begin position="348"/>
        <end position="777"/>
    </location>
</feature>
<dbReference type="InterPro" id="IPR036971">
    <property type="entry name" value="PDEase_catalytic_dom_sf"/>
</dbReference>